<dbReference type="GO" id="GO:0055085">
    <property type="term" value="P:transmembrane transport"/>
    <property type="evidence" value="ECO:0007669"/>
    <property type="project" value="InterPro"/>
</dbReference>
<dbReference type="InterPro" id="IPR003593">
    <property type="entry name" value="AAA+_ATPase"/>
</dbReference>
<sequence length="649" mass="67378">MAIAIWQAVREWRPMRGSVGEPRGRGQGGIRWRRGVVKTPTGAAGLVMVTALLVLSVAGPVFWSGAARAMNTEAIMLGSSSAHPLGTDALGRDILARLLVATRLSALTAVGSVAVGALAGIALGSLPAMLGRRAARATAALIELLLAFPPLLLMIFLGLVTGGGTGGAVIAFAGAMAPSFARLTQTLTLSVTRSDYVASARMLGVSRPRLVVRHVLPNIAEPLLVNLSIAVGMAFMAISGLSFLGMGVRSPDYDWGQLLNEGLTRIYDTPAAALGPGVAIVFAGVAFQLLGEGAIGAQADRRPARPDDPAPILASKPSVAGGDRGSATVRAENLQVSFPAAEGVLTPVRGVNLTVAPGEILGIVGESGCGKTLTGLALTGLVPEPGVVRATRLEVLGQDPRGLSPRQARALLGRHTAMVFQNPGTAMNPVLRVGSQLAETAVVHHGMSRRAAGARAVDRLRAAAVPAPERRARQFPHQLSGGTQQRAVIAMGLMGEARLLIADEPTTALDVTVQRQVLALLRDVNSTTGASIVLVSHDIAVVAETCHRVVVMYAGLVVEDLPVDVLRSGPAHPYTRALLACALDMTGVRDRRLPTIPGRPPGPGERFPGCPFVSRCGHAGERCATEPPAMEELGRGHRVACWHPRTGAP</sequence>
<feature type="region of interest" description="Disordered" evidence="12">
    <location>
        <begin position="299"/>
        <end position="325"/>
    </location>
</feature>
<dbReference type="InterPro" id="IPR000515">
    <property type="entry name" value="MetI-like"/>
</dbReference>
<dbReference type="EMBL" id="JACHIN010000010">
    <property type="protein sequence ID" value="MBB5081502.1"/>
    <property type="molecule type" value="Genomic_DNA"/>
</dbReference>
<dbReference type="CDD" id="cd06261">
    <property type="entry name" value="TM_PBP2"/>
    <property type="match status" value="1"/>
</dbReference>
<evidence type="ECO:0000256" key="5">
    <source>
        <dbReference type="ARBA" id="ARBA00022475"/>
    </source>
</evidence>
<dbReference type="InterPro" id="IPR013563">
    <property type="entry name" value="Oligopep_ABC_C"/>
</dbReference>
<dbReference type="Proteomes" id="UP000568380">
    <property type="component" value="Unassembled WGS sequence"/>
</dbReference>
<protein>
    <submittedName>
        <fullName evidence="15">Oligopeptide/dipeptide ABC transporter ATP-binding protein</fullName>
    </submittedName>
</protein>
<dbReference type="PANTHER" id="PTHR43297">
    <property type="entry name" value="OLIGOPEPTIDE TRANSPORT ATP-BINDING PROTEIN APPD"/>
    <property type="match status" value="1"/>
</dbReference>
<feature type="transmembrane region" description="Helical" evidence="11">
    <location>
        <begin position="166"/>
        <end position="184"/>
    </location>
</feature>
<dbReference type="Gene3D" id="1.10.3720.10">
    <property type="entry name" value="MetI-like"/>
    <property type="match status" value="1"/>
</dbReference>
<dbReference type="Pfam" id="PF08352">
    <property type="entry name" value="oligo_HPY"/>
    <property type="match status" value="1"/>
</dbReference>
<keyword evidence="10 11" id="KW-0472">Membrane</keyword>
<feature type="domain" description="ABC transmembrane type-1" evidence="14">
    <location>
        <begin position="98"/>
        <end position="291"/>
    </location>
</feature>
<name>A0A7W8A8D3_9ACTN</name>
<dbReference type="AlphaFoldDB" id="A0A7W8A8D3"/>
<feature type="transmembrane region" description="Helical" evidence="11">
    <location>
        <begin position="138"/>
        <end position="160"/>
    </location>
</feature>
<dbReference type="SUPFAM" id="SSF52540">
    <property type="entry name" value="P-loop containing nucleoside triphosphate hydrolases"/>
    <property type="match status" value="1"/>
</dbReference>
<evidence type="ECO:0000256" key="12">
    <source>
        <dbReference type="SAM" id="MobiDB-lite"/>
    </source>
</evidence>
<keyword evidence="4 11" id="KW-0813">Transport</keyword>
<dbReference type="GO" id="GO:0015833">
    <property type="term" value="P:peptide transport"/>
    <property type="evidence" value="ECO:0007669"/>
    <property type="project" value="InterPro"/>
</dbReference>
<evidence type="ECO:0000256" key="11">
    <source>
        <dbReference type="RuleBase" id="RU363032"/>
    </source>
</evidence>
<evidence type="ECO:0000313" key="16">
    <source>
        <dbReference type="Proteomes" id="UP000568380"/>
    </source>
</evidence>
<dbReference type="PROSITE" id="PS50893">
    <property type="entry name" value="ABC_TRANSPORTER_2"/>
    <property type="match status" value="1"/>
</dbReference>
<feature type="transmembrane region" description="Helical" evidence="11">
    <location>
        <begin position="41"/>
        <end position="63"/>
    </location>
</feature>
<keyword evidence="8 15" id="KW-0067">ATP-binding</keyword>
<evidence type="ECO:0000259" key="13">
    <source>
        <dbReference type="PROSITE" id="PS50893"/>
    </source>
</evidence>
<proteinExistence type="inferred from homology"/>
<keyword evidence="7" id="KW-0547">Nucleotide-binding</keyword>
<comment type="subcellular location">
    <subcellularLocation>
        <location evidence="11">Cell membrane</location>
        <topology evidence="11">Multi-pass membrane protein</topology>
    </subcellularLocation>
    <subcellularLocation>
        <location evidence="2">Cell membrane</location>
        <topology evidence="2">Peripheral membrane protein</topology>
    </subcellularLocation>
    <subcellularLocation>
        <location evidence="1">Membrane</location>
        <topology evidence="1">Multi-pass membrane protein</topology>
    </subcellularLocation>
</comment>
<evidence type="ECO:0000256" key="10">
    <source>
        <dbReference type="ARBA" id="ARBA00023136"/>
    </source>
</evidence>
<comment type="caution">
    <text evidence="15">The sequence shown here is derived from an EMBL/GenBank/DDBJ whole genome shotgun (WGS) entry which is preliminary data.</text>
</comment>
<dbReference type="SMART" id="SM00382">
    <property type="entry name" value="AAA"/>
    <property type="match status" value="1"/>
</dbReference>
<gene>
    <name evidence="15" type="ORF">HNR40_006997</name>
</gene>
<comment type="similarity">
    <text evidence="11">Belongs to the binding-protein-dependent transport system permease family.</text>
</comment>
<dbReference type="InterPro" id="IPR050388">
    <property type="entry name" value="ABC_Ni/Peptide_Import"/>
</dbReference>
<evidence type="ECO:0000259" key="14">
    <source>
        <dbReference type="PROSITE" id="PS50928"/>
    </source>
</evidence>
<keyword evidence="9 11" id="KW-1133">Transmembrane helix</keyword>
<dbReference type="Pfam" id="PF00005">
    <property type="entry name" value="ABC_tran"/>
    <property type="match status" value="1"/>
</dbReference>
<evidence type="ECO:0000256" key="3">
    <source>
        <dbReference type="ARBA" id="ARBA00005417"/>
    </source>
</evidence>
<dbReference type="Gene3D" id="3.40.50.300">
    <property type="entry name" value="P-loop containing nucleotide triphosphate hydrolases"/>
    <property type="match status" value="1"/>
</dbReference>
<dbReference type="GO" id="GO:0005524">
    <property type="term" value="F:ATP binding"/>
    <property type="evidence" value="ECO:0007669"/>
    <property type="project" value="UniProtKB-KW"/>
</dbReference>
<dbReference type="SUPFAM" id="SSF161098">
    <property type="entry name" value="MetI-like"/>
    <property type="match status" value="1"/>
</dbReference>
<dbReference type="RefSeq" id="WP_246509737.1">
    <property type="nucleotide sequence ID" value="NZ_JACHIN010000010.1"/>
</dbReference>
<evidence type="ECO:0000256" key="7">
    <source>
        <dbReference type="ARBA" id="ARBA00022741"/>
    </source>
</evidence>
<reference evidence="15 16" key="1">
    <citation type="submission" date="2020-08" db="EMBL/GenBank/DDBJ databases">
        <title>Genomic Encyclopedia of Type Strains, Phase IV (KMG-IV): sequencing the most valuable type-strain genomes for metagenomic binning, comparative biology and taxonomic classification.</title>
        <authorList>
            <person name="Goeker M."/>
        </authorList>
    </citation>
    <scope>NUCLEOTIDE SEQUENCE [LARGE SCALE GENOMIC DNA]</scope>
    <source>
        <strain evidence="15 16">DSM 45385</strain>
    </source>
</reference>
<evidence type="ECO:0000256" key="9">
    <source>
        <dbReference type="ARBA" id="ARBA00022989"/>
    </source>
</evidence>
<feature type="compositionally biased region" description="Basic and acidic residues" evidence="12">
    <location>
        <begin position="299"/>
        <end position="308"/>
    </location>
</feature>
<dbReference type="InterPro" id="IPR027417">
    <property type="entry name" value="P-loop_NTPase"/>
</dbReference>
<dbReference type="CDD" id="cd03257">
    <property type="entry name" value="ABC_NikE_OppD_transporters"/>
    <property type="match status" value="1"/>
</dbReference>
<feature type="transmembrane region" description="Helical" evidence="11">
    <location>
        <begin position="104"/>
        <end position="126"/>
    </location>
</feature>
<dbReference type="PROSITE" id="PS50928">
    <property type="entry name" value="ABC_TM1"/>
    <property type="match status" value="1"/>
</dbReference>
<feature type="transmembrane region" description="Helical" evidence="11">
    <location>
        <begin position="223"/>
        <end position="246"/>
    </location>
</feature>
<dbReference type="FunFam" id="3.40.50.300:FF:000016">
    <property type="entry name" value="Oligopeptide ABC transporter ATP-binding component"/>
    <property type="match status" value="1"/>
</dbReference>
<keyword evidence="6 11" id="KW-0812">Transmembrane</keyword>
<dbReference type="PANTHER" id="PTHR43297:SF2">
    <property type="entry name" value="DIPEPTIDE TRANSPORT ATP-BINDING PROTEIN DPPD"/>
    <property type="match status" value="1"/>
</dbReference>
<evidence type="ECO:0000256" key="6">
    <source>
        <dbReference type="ARBA" id="ARBA00022692"/>
    </source>
</evidence>
<evidence type="ECO:0000313" key="15">
    <source>
        <dbReference type="EMBL" id="MBB5081502.1"/>
    </source>
</evidence>
<dbReference type="GO" id="GO:0005886">
    <property type="term" value="C:plasma membrane"/>
    <property type="evidence" value="ECO:0007669"/>
    <property type="project" value="UniProtKB-SubCell"/>
</dbReference>
<evidence type="ECO:0000256" key="2">
    <source>
        <dbReference type="ARBA" id="ARBA00004202"/>
    </source>
</evidence>
<dbReference type="InterPro" id="IPR003439">
    <property type="entry name" value="ABC_transporter-like_ATP-bd"/>
</dbReference>
<accession>A0A7W8A8D3</accession>
<keyword evidence="5" id="KW-1003">Cell membrane</keyword>
<comment type="similarity">
    <text evidence="3">Belongs to the ABC transporter superfamily.</text>
</comment>
<dbReference type="InterPro" id="IPR035906">
    <property type="entry name" value="MetI-like_sf"/>
</dbReference>
<feature type="domain" description="ABC transporter" evidence="13">
    <location>
        <begin position="329"/>
        <end position="579"/>
    </location>
</feature>
<dbReference type="NCBIfam" id="TIGR01727">
    <property type="entry name" value="oligo_HPY"/>
    <property type="match status" value="1"/>
</dbReference>
<evidence type="ECO:0000256" key="8">
    <source>
        <dbReference type="ARBA" id="ARBA00022840"/>
    </source>
</evidence>
<evidence type="ECO:0000256" key="1">
    <source>
        <dbReference type="ARBA" id="ARBA00004141"/>
    </source>
</evidence>
<dbReference type="GO" id="GO:0016887">
    <property type="term" value="F:ATP hydrolysis activity"/>
    <property type="evidence" value="ECO:0007669"/>
    <property type="project" value="InterPro"/>
</dbReference>
<organism evidence="15 16">
    <name type="scientific">Nonomuraea endophytica</name>
    <dbReference type="NCBI Taxonomy" id="714136"/>
    <lineage>
        <taxon>Bacteria</taxon>
        <taxon>Bacillati</taxon>
        <taxon>Actinomycetota</taxon>
        <taxon>Actinomycetes</taxon>
        <taxon>Streptosporangiales</taxon>
        <taxon>Streptosporangiaceae</taxon>
        <taxon>Nonomuraea</taxon>
    </lineage>
</organism>
<dbReference type="Pfam" id="PF00528">
    <property type="entry name" value="BPD_transp_1"/>
    <property type="match status" value="1"/>
</dbReference>
<keyword evidence="16" id="KW-1185">Reference proteome</keyword>
<evidence type="ECO:0000256" key="4">
    <source>
        <dbReference type="ARBA" id="ARBA00022448"/>
    </source>
</evidence>